<dbReference type="InterPro" id="IPR050866">
    <property type="entry name" value="CNG_cation_channel"/>
</dbReference>
<evidence type="ECO:0000313" key="3">
    <source>
        <dbReference type="EMBL" id="PNI84839.1"/>
    </source>
</evidence>
<proteinExistence type="predicted"/>
<comment type="caution">
    <text evidence="3">The sequence shown here is derived from an EMBL/GenBank/DDBJ whole genome shotgun (WGS) entry which is preliminary data.</text>
</comment>
<dbReference type="PANTHER" id="PTHR45638:SF8">
    <property type="entry name" value="CYCLIC NUCLEOTIDE-GATED CATION CHANNEL BETA-3"/>
    <property type="match status" value="1"/>
</dbReference>
<keyword evidence="2" id="KW-0547">Nucleotide-binding</keyword>
<keyword evidence="1" id="KW-0140">cGMP</keyword>
<evidence type="ECO:0000313" key="4">
    <source>
        <dbReference type="Proteomes" id="UP000236370"/>
    </source>
</evidence>
<protein>
    <submittedName>
        <fullName evidence="3">CNGB3 isoform 1</fullName>
    </submittedName>
</protein>
<organism evidence="3 4">
    <name type="scientific">Pan troglodytes</name>
    <name type="common">Chimpanzee</name>
    <dbReference type="NCBI Taxonomy" id="9598"/>
    <lineage>
        <taxon>Eukaryota</taxon>
        <taxon>Metazoa</taxon>
        <taxon>Chordata</taxon>
        <taxon>Craniata</taxon>
        <taxon>Vertebrata</taxon>
        <taxon>Euteleostomi</taxon>
        <taxon>Mammalia</taxon>
        <taxon>Eutheria</taxon>
        <taxon>Euarchontoglires</taxon>
        <taxon>Primates</taxon>
        <taxon>Haplorrhini</taxon>
        <taxon>Catarrhini</taxon>
        <taxon>Hominidae</taxon>
        <taxon>Pan</taxon>
    </lineage>
</organism>
<feature type="non-terminal residue" evidence="3">
    <location>
        <position position="1"/>
    </location>
</feature>
<dbReference type="EMBL" id="NBAG03000213">
    <property type="protein sequence ID" value="PNI84839.1"/>
    <property type="molecule type" value="Genomic_DNA"/>
</dbReference>
<dbReference type="GO" id="GO:0030553">
    <property type="term" value="F:cGMP binding"/>
    <property type="evidence" value="ECO:0007669"/>
    <property type="project" value="UniProtKB-KW"/>
</dbReference>
<sequence>AHGFANLLTLDKKTLQEILVHYPDSERILMKKARVLLKQKAKTAEATPPRKDLAFLFPLKEETPKLFKTLLGGTGKASLARLLKLKREQAAQGQFLPVSFTAGIFSGHLRL</sequence>
<keyword evidence="2" id="KW-0142">cGMP-binding</keyword>
<reference evidence="3 4" key="1">
    <citation type="submission" date="2017-12" db="EMBL/GenBank/DDBJ databases">
        <title>High-resolution comparative analysis of great ape genomes.</title>
        <authorList>
            <person name="Pollen A."/>
            <person name="Hastie A."/>
            <person name="Hormozdiari F."/>
            <person name="Dougherty M."/>
            <person name="Liu R."/>
            <person name="Chaisson M."/>
            <person name="Hoppe E."/>
            <person name="Hill C."/>
            <person name="Pang A."/>
            <person name="Hillier L."/>
            <person name="Baker C."/>
            <person name="Armstrong J."/>
            <person name="Shendure J."/>
            <person name="Paten B."/>
            <person name="Wilson R."/>
            <person name="Chao H."/>
            <person name="Schneider V."/>
            <person name="Ventura M."/>
            <person name="Kronenberg Z."/>
            <person name="Murali S."/>
            <person name="Gordon D."/>
            <person name="Cantsilieris S."/>
            <person name="Munson K."/>
            <person name="Nelson B."/>
            <person name="Raja A."/>
            <person name="Underwood J."/>
            <person name="Diekhans M."/>
            <person name="Fiddes I."/>
            <person name="Haussler D."/>
            <person name="Eichler E."/>
        </authorList>
    </citation>
    <scope>NUCLEOTIDE SEQUENCE [LARGE SCALE GENOMIC DNA]</scope>
    <source>
        <strain evidence="3">Yerkes chimp pedigree #C0471</strain>
    </source>
</reference>
<dbReference type="Proteomes" id="UP000236370">
    <property type="component" value="Unassembled WGS sequence"/>
</dbReference>
<dbReference type="PANTHER" id="PTHR45638">
    <property type="entry name" value="CYCLIC NUCLEOTIDE-GATED CATION CHANNEL SUBUNIT A"/>
    <property type="match status" value="1"/>
</dbReference>
<name>A0A2J8PLD2_PANTR</name>
<dbReference type="AlphaFoldDB" id="A0A2J8PLD2"/>
<evidence type="ECO:0000256" key="1">
    <source>
        <dbReference type="ARBA" id="ARBA00022535"/>
    </source>
</evidence>
<gene>
    <name evidence="3" type="ORF">CK820_G0001756</name>
</gene>
<accession>A0A2J8PLD2</accession>
<evidence type="ECO:0000256" key="2">
    <source>
        <dbReference type="ARBA" id="ARBA00022992"/>
    </source>
</evidence>
<dbReference type="GO" id="GO:0005221">
    <property type="term" value="F:intracellularly cyclic nucleotide-activated monoatomic cation channel activity"/>
    <property type="evidence" value="ECO:0007669"/>
    <property type="project" value="InterPro"/>
</dbReference>